<keyword evidence="2" id="KW-1185">Reference proteome</keyword>
<gene>
    <name evidence="1" type="ORF">BCY89_26680</name>
</gene>
<dbReference type="RefSeq" id="WP_120333784.1">
    <property type="nucleotide sequence ID" value="NZ_CP070350.1"/>
</dbReference>
<sequence>MLEDDYTVDNLGKVDLVRKTDDNFDRLIKVDDNGNETNTSITLDKGILKETPTTVLDGRSKTFDDYTIMQTSDNKQAVKLFEFLGKNTQVEWGKISITGGSIISTSHEARRDRSSGTVLLSLMTQGMFMNSKNFIMRNGIIIDQVHSHPNSTTLGASGDYGNGGSKNGDKKFAERVEAINPNLPLKIYHIKTGGVYFQYNSRQNLVR</sequence>
<name>A0A420G1A0_9SPHI</name>
<comment type="caution">
    <text evidence="1">The sequence shown here is derived from an EMBL/GenBank/DDBJ whole genome shotgun (WGS) entry which is preliminary data.</text>
</comment>
<organism evidence="1 2">
    <name type="scientific">Sphingobacterium siyangense</name>
    <dbReference type="NCBI Taxonomy" id="459529"/>
    <lineage>
        <taxon>Bacteria</taxon>
        <taxon>Pseudomonadati</taxon>
        <taxon>Bacteroidota</taxon>
        <taxon>Sphingobacteriia</taxon>
        <taxon>Sphingobacteriales</taxon>
        <taxon>Sphingobacteriaceae</taxon>
        <taxon>Sphingobacterium</taxon>
    </lineage>
</organism>
<dbReference type="EMBL" id="MCAQ01000006">
    <property type="protein sequence ID" value="RKF38935.1"/>
    <property type="molecule type" value="Genomic_DNA"/>
</dbReference>
<dbReference type="AlphaFoldDB" id="A0A420G1A0"/>
<dbReference type="InterPro" id="IPR028218">
    <property type="entry name" value="Toxin-JAB1"/>
</dbReference>
<reference evidence="1 2" key="1">
    <citation type="submission" date="2016-07" db="EMBL/GenBank/DDBJ databases">
        <title>Genome analysis of Sphingobacterium siyangense T12B17.</title>
        <authorList>
            <person name="Xu D."/>
            <person name="Su Y."/>
            <person name="Zheng S."/>
        </authorList>
    </citation>
    <scope>NUCLEOTIDE SEQUENCE [LARGE SCALE GENOMIC DNA]</scope>
    <source>
        <strain evidence="1 2">T12B17</strain>
    </source>
</reference>
<evidence type="ECO:0000313" key="2">
    <source>
        <dbReference type="Proteomes" id="UP000286402"/>
    </source>
</evidence>
<evidence type="ECO:0000313" key="1">
    <source>
        <dbReference type="EMBL" id="RKF38935.1"/>
    </source>
</evidence>
<proteinExistence type="predicted"/>
<protein>
    <submittedName>
        <fullName evidence="1">Uncharacterized protein</fullName>
    </submittedName>
</protein>
<dbReference type="Pfam" id="PF15659">
    <property type="entry name" value="Toxin-JAB1"/>
    <property type="match status" value="1"/>
</dbReference>
<dbReference type="Proteomes" id="UP000286402">
    <property type="component" value="Unassembled WGS sequence"/>
</dbReference>
<accession>A0A420G1A0</accession>